<evidence type="ECO:0000256" key="2">
    <source>
        <dbReference type="ARBA" id="ARBA00005466"/>
    </source>
</evidence>
<organism evidence="8 9">
    <name type="scientific">Aspergillus pseudoviridinutans</name>
    <dbReference type="NCBI Taxonomy" id="1517512"/>
    <lineage>
        <taxon>Eukaryota</taxon>
        <taxon>Fungi</taxon>
        <taxon>Dikarya</taxon>
        <taxon>Ascomycota</taxon>
        <taxon>Pezizomycotina</taxon>
        <taxon>Eurotiomycetes</taxon>
        <taxon>Eurotiomycetidae</taxon>
        <taxon>Eurotiales</taxon>
        <taxon>Aspergillaceae</taxon>
        <taxon>Aspergillus</taxon>
        <taxon>Aspergillus subgen. Fumigati</taxon>
    </lineage>
</organism>
<name>A0A9P3BCR4_9EURO</name>
<dbReference type="InterPro" id="IPR016169">
    <property type="entry name" value="FAD-bd_PCMH_sub2"/>
</dbReference>
<dbReference type="PANTHER" id="PTHR42973">
    <property type="entry name" value="BINDING OXIDOREDUCTASE, PUTATIVE (AFU_ORTHOLOGUE AFUA_1G17690)-RELATED"/>
    <property type="match status" value="1"/>
</dbReference>
<dbReference type="GO" id="GO:0071949">
    <property type="term" value="F:FAD binding"/>
    <property type="evidence" value="ECO:0007669"/>
    <property type="project" value="InterPro"/>
</dbReference>
<reference evidence="8 9" key="1">
    <citation type="submission" date="2018-10" db="EMBL/GenBank/DDBJ databases">
        <title>Pan-genome distribution and transcriptional activeness of fungal secondary metabolism genes in Aspergillus section Fumigati.</title>
        <authorList>
            <person name="Takahashi H."/>
            <person name="Umemura M."/>
            <person name="Ninomiya A."/>
            <person name="Kusuya Y."/>
            <person name="Urayama S."/>
            <person name="Shimizu M."/>
            <person name="Watanabe A."/>
            <person name="Kamei K."/>
            <person name="Yaguchi T."/>
            <person name="Hagiwara D."/>
        </authorList>
    </citation>
    <scope>NUCLEOTIDE SEQUENCE [LARGE SCALE GENOMIC DNA]</scope>
    <source>
        <strain evidence="8 9">IFM 55266</strain>
    </source>
</reference>
<feature type="compositionally biased region" description="Basic and acidic residues" evidence="6">
    <location>
        <begin position="514"/>
        <end position="526"/>
    </location>
</feature>
<dbReference type="Pfam" id="PF01565">
    <property type="entry name" value="FAD_binding_4"/>
    <property type="match status" value="1"/>
</dbReference>
<keyword evidence="9" id="KW-1185">Reference proteome</keyword>
<evidence type="ECO:0000256" key="1">
    <source>
        <dbReference type="ARBA" id="ARBA00001974"/>
    </source>
</evidence>
<dbReference type="GeneID" id="67004450"/>
<gene>
    <name evidence="8" type="ORF">Asppvi_005839</name>
</gene>
<proteinExistence type="inferred from homology"/>
<dbReference type="PANTHER" id="PTHR42973:SF39">
    <property type="entry name" value="FAD-BINDING PCMH-TYPE DOMAIN-CONTAINING PROTEIN"/>
    <property type="match status" value="1"/>
</dbReference>
<feature type="region of interest" description="Disordered" evidence="6">
    <location>
        <begin position="497"/>
        <end position="526"/>
    </location>
</feature>
<evidence type="ECO:0000256" key="6">
    <source>
        <dbReference type="SAM" id="MobiDB-lite"/>
    </source>
</evidence>
<comment type="caution">
    <text evidence="8">The sequence shown here is derived from an EMBL/GenBank/DDBJ whole genome shotgun (WGS) entry which is preliminary data.</text>
</comment>
<keyword evidence="5" id="KW-0560">Oxidoreductase</keyword>
<dbReference type="InterPro" id="IPR050416">
    <property type="entry name" value="FAD-linked_Oxidoreductase"/>
</dbReference>
<evidence type="ECO:0000256" key="3">
    <source>
        <dbReference type="ARBA" id="ARBA00022630"/>
    </source>
</evidence>
<evidence type="ECO:0000256" key="4">
    <source>
        <dbReference type="ARBA" id="ARBA00022827"/>
    </source>
</evidence>
<dbReference type="OrthoDB" id="407275at2759"/>
<evidence type="ECO:0000313" key="9">
    <source>
        <dbReference type="Proteomes" id="UP001043456"/>
    </source>
</evidence>
<dbReference type="GO" id="GO:0016491">
    <property type="term" value="F:oxidoreductase activity"/>
    <property type="evidence" value="ECO:0007669"/>
    <property type="project" value="UniProtKB-KW"/>
</dbReference>
<comment type="similarity">
    <text evidence="2">Belongs to the oxygen-dependent FAD-linked oxidoreductase family.</text>
</comment>
<sequence length="563" mass="62850">MSPSEEFKPENVRVYKPGEPEYEHSVATPNLLYRFTRPPGVVRPKTTDQIKAILNEAYEKGVSLTIKDGGHCYAGFSTTEKGVLVDLMNMNQVDLKLDSSNIPKTVTLAGGAKWGHAYRELVNGRHDRYMINGGRCPTVGVSGFVLGGGLGPFGRSLGMGCDSIKAITIAIGPRGDGPGARAQTWKVSRDDADANKRELFWALCGAGGGNFGIVTEVEMNVQCLNSEKVTAGRLTYRPKQENMGEFMDAMCEFYTAQWSNEMTIDTSWLCDLSQTDSELAVRFISYYNGSKCKFDNEIDQTLVIGAEVGNMLKRRTSAEHSTRFLHETLVSQWSEETIQSLPSSRNYSIYTSFVFTNGNTDQMKKIVSVIRHEMKSFRAKFAGERGLLQVSFIHSGGVAADKASGYTAYPWRDGIYHTYIMLVWEEKWLRDDMENFLDKFKKRLRPYSIDRKAAFINFPDNRLKDGYLEAYYGENVKRLQSAKANWDPKNFWNWEQGISPSQDQSSSSVAVSAGKKDASEDTKEDRQWNLVSCPQAIDFEGAISLPLGKVLGGGIHSLSDLGF</sequence>
<dbReference type="Proteomes" id="UP001043456">
    <property type="component" value="Unassembled WGS sequence"/>
</dbReference>
<dbReference type="RefSeq" id="XP_043157686.1">
    <property type="nucleotide sequence ID" value="XM_043301751.1"/>
</dbReference>
<feature type="domain" description="FAD-binding PCMH-type" evidence="7">
    <location>
        <begin position="34"/>
        <end position="224"/>
    </location>
</feature>
<evidence type="ECO:0000259" key="7">
    <source>
        <dbReference type="PROSITE" id="PS51387"/>
    </source>
</evidence>
<keyword evidence="4" id="KW-0274">FAD</keyword>
<dbReference type="InterPro" id="IPR006094">
    <property type="entry name" value="Oxid_FAD_bind_N"/>
</dbReference>
<dbReference type="Gene3D" id="3.40.462.20">
    <property type="match status" value="1"/>
</dbReference>
<accession>A0A9P3BCR4</accession>
<evidence type="ECO:0000313" key="8">
    <source>
        <dbReference type="EMBL" id="GIJ86940.1"/>
    </source>
</evidence>
<dbReference type="InterPro" id="IPR036318">
    <property type="entry name" value="FAD-bd_PCMH-like_sf"/>
</dbReference>
<dbReference type="InterPro" id="IPR016166">
    <property type="entry name" value="FAD-bd_PCMH"/>
</dbReference>
<protein>
    <recommendedName>
        <fullName evidence="7">FAD-binding PCMH-type domain-containing protein</fullName>
    </recommendedName>
</protein>
<evidence type="ECO:0000256" key="5">
    <source>
        <dbReference type="ARBA" id="ARBA00023002"/>
    </source>
</evidence>
<dbReference type="AlphaFoldDB" id="A0A9P3BCR4"/>
<dbReference type="SUPFAM" id="SSF56176">
    <property type="entry name" value="FAD-binding/transporter-associated domain-like"/>
    <property type="match status" value="1"/>
</dbReference>
<dbReference type="Gene3D" id="3.30.43.10">
    <property type="entry name" value="Uridine Diphospho-n-acetylenolpyruvylglucosamine Reductase, domain 2"/>
    <property type="match status" value="1"/>
</dbReference>
<comment type="cofactor">
    <cofactor evidence="1">
        <name>FAD</name>
        <dbReference type="ChEBI" id="CHEBI:57692"/>
    </cofactor>
</comment>
<dbReference type="EMBL" id="BHVY01000004">
    <property type="protein sequence ID" value="GIJ86940.1"/>
    <property type="molecule type" value="Genomic_DNA"/>
</dbReference>
<dbReference type="InterPro" id="IPR012951">
    <property type="entry name" value="BBE"/>
</dbReference>
<keyword evidence="3" id="KW-0285">Flavoprotein</keyword>
<dbReference type="Gene3D" id="3.30.465.10">
    <property type="match status" value="1"/>
</dbReference>
<dbReference type="PROSITE" id="PS51387">
    <property type="entry name" value="FAD_PCMH"/>
    <property type="match status" value="1"/>
</dbReference>
<feature type="compositionally biased region" description="Low complexity" evidence="6">
    <location>
        <begin position="499"/>
        <end position="513"/>
    </location>
</feature>
<dbReference type="InterPro" id="IPR016167">
    <property type="entry name" value="FAD-bd_PCMH_sub1"/>
</dbReference>
<dbReference type="Pfam" id="PF08031">
    <property type="entry name" value="BBE"/>
    <property type="match status" value="1"/>
</dbReference>